<feature type="region of interest" description="Disordered" evidence="1">
    <location>
        <begin position="20"/>
        <end position="62"/>
    </location>
</feature>
<feature type="compositionally biased region" description="Basic and acidic residues" evidence="1">
    <location>
        <begin position="43"/>
        <end position="52"/>
    </location>
</feature>
<evidence type="ECO:0000313" key="3">
    <source>
        <dbReference type="Proteomes" id="UP000315295"/>
    </source>
</evidence>
<dbReference type="AlphaFoldDB" id="A0A540MCJ1"/>
<sequence>MLHKNGGSKFELTPSWWVDSVRERSSDQSESKTELTEEEDGGGEQKRGDSENPSRGFHAGSSASVSVWFKKEGEGDWRRGGLVGPRVLARMGLGWPRFDWAWFVR</sequence>
<organism evidence="2 3">
    <name type="scientific">Malus baccata</name>
    <name type="common">Siberian crab apple</name>
    <name type="synonym">Pyrus baccata</name>
    <dbReference type="NCBI Taxonomy" id="106549"/>
    <lineage>
        <taxon>Eukaryota</taxon>
        <taxon>Viridiplantae</taxon>
        <taxon>Streptophyta</taxon>
        <taxon>Embryophyta</taxon>
        <taxon>Tracheophyta</taxon>
        <taxon>Spermatophyta</taxon>
        <taxon>Magnoliopsida</taxon>
        <taxon>eudicotyledons</taxon>
        <taxon>Gunneridae</taxon>
        <taxon>Pentapetalae</taxon>
        <taxon>rosids</taxon>
        <taxon>fabids</taxon>
        <taxon>Rosales</taxon>
        <taxon>Rosaceae</taxon>
        <taxon>Amygdaloideae</taxon>
        <taxon>Maleae</taxon>
        <taxon>Malus</taxon>
    </lineage>
</organism>
<name>A0A540MCJ1_MALBA</name>
<evidence type="ECO:0000313" key="2">
    <source>
        <dbReference type="EMBL" id="TQD96424.1"/>
    </source>
</evidence>
<protein>
    <submittedName>
        <fullName evidence="2">Uncharacterized protein</fullName>
    </submittedName>
</protein>
<reference evidence="2 3" key="1">
    <citation type="journal article" date="2019" name="G3 (Bethesda)">
        <title>Sequencing of a Wild Apple (Malus baccata) Genome Unravels the Differences Between Cultivated and Wild Apple Species Regarding Disease Resistance and Cold Tolerance.</title>
        <authorList>
            <person name="Chen X."/>
        </authorList>
    </citation>
    <scope>NUCLEOTIDE SEQUENCE [LARGE SCALE GENOMIC DNA]</scope>
    <source>
        <strain evidence="3">cv. Shandingzi</strain>
        <tissue evidence="2">Leaves</tissue>
    </source>
</reference>
<accession>A0A540MCJ1</accession>
<evidence type="ECO:0000256" key="1">
    <source>
        <dbReference type="SAM" id="MobiDB-lite"/>
    </source>
</evidence>
<keyword evidence="3" id="KW-1185">Reference proteome</keyword>
<proteinExistence type="predicted"/>
<feature type="compositionally biased region" description="Basic and acidic residues" evidence="1">
    <location>
        <begin position="20"/>
        <end position="35"/>
    </location>
</feature>
<dbReference type="Proteomes" id="UP000315295">
    <property type="component" value="Unassembled WGS sequence"/>
</dbReference>
<gene>
    <name evidence="2" type="ORF">C1H46_017919</name>
</gene>
<dbReference type="EMBL" id="VIEB01000292">
    <property type="protein sequence ID" value="TQD96424.1"/>
    <property type="molecule type" value="Genomic_DNA"/>
</dbReference>
<comment type="caution">
    <text evidence="2">The sequence shown here is derived from an EMBL/GenBank/DDBJ whole genome shotgun (WGS) entry which is preliminary data.</text>
</comment>